<evidence type="ECO:0000313" key="2">
    <source>
        <dbReference type="EMBL" id="MBO1804023.1"/>
    </source>
</evidence>
<keyword evidence="3" id="KW-1185">Reference proteome</keyword>
<dbReference type="Gene3D" id="1.10.10.2840">
    <property type="entry name" value="PucR C-terminal helix-turn-helix domain"/>
    <property type="match status" value="1"/>
</dbReference>
<dbReference type="AlphaFoldDB" id="A0A939RWU3"/>
<name>A0A939RWU3_9MICO</name>
<dbReference type="InterPro" id="IPR042070">
    <property type="entry name" value="PucR_C-HTH_sf"/>
</dbReference>
<comment type="caution">
    <text evidence="2">The sequence shown here is derived from an EMBL/GenBank/DDBJ whole genome shotgun (WGS) entry which is preliminary data.</text>
</comment>
<gene>
    <name evidence="2" type="ORF">J4H91_01645</name>
</gene>
<dbReference type="Proteomes" id="UP000664398">
    <property type="component" value="Unassembled WGS sequence"/>
</dbReference>
<sequence length="61" mass="6696">MGSIPDAAKRLFAHTNAVRQRFERAAALLGPAWAEGSHLGRLRRRWYSGGPGDARFDNSTA</sequence>
<evidence type="ECO:0000259" key="1">
    <source>
        <dbReference type="Pfam" id="PF13556"/>
    </source>
</evidence>
<evidence type="ECO:0000313" key="3">
    <source>
        <dbReference type="Proteomes" id="UP000664398"/>
    </source>
</evidence>
<dbReference type="InterPro" id="IPR025736">
    <property type="entry name" value="PucR_C-HTH_dom"/>
</dbReference>
<organism evidence="2 3">
    <name type="scientific">Leucobacter ruminantium</name>
    <dbReference type="NCBI Taxonomy" id="1289170"/>
    <lineage>
        <taxon>Bacteria</taxon>
        <taxon>Bacillati</taxon>
        <taxon>Actinomycetota</taxon>
        <taxon>Actinomycetes</taxon>
        <taxon>Micrococcales</taxon>
        <taxon>Microbacteriaceae</taxon>
        <taxon>Leucobacter</taxon>
    </lineage>
</organism>
<feature type="domain" description="PucR C-terminal helix-turn-helix" evidence="1">
    <location>
        <begin position="2"/>
        <end position="38"/>
    </location>
</feature>
<dbReference type="Pfam" id="PF13556">
    <property type="entry name" value="HTH_30"/>
    <property type="match status" value="1"/>
</dbReference>
<protein>
    <submittedName>
        <fullName evidence="2">Helix-turn-helix domain-containing protein</fullName>
    </submittedName>
</protein>
<reference evidence="2" key="1">
    <citation type="submission" date="2021-03" db="EMBL/GenBank/DDBJ databases">
        <title>Leucobacter chromiisoli sp. nov., isolated from chromium-containing soil of chemical plant.</title>
        <authorList>
            <person name="Xu Z."/>
        </authorList>
    </citation>
    <scope>NUCLEOTIDE SEQUENCE</scope>
    <source>
        <strain evidence="2">A2</strain>
    </source>
</reference>
<dbReference type="EMBL" id="JAGDYL010000001">
    <property type="protein sequence ID" value="MBO1804023.1"/>
    <property type="molecule type" value="Genomic_DNA"/>
</dbReference>
<accession>A0A939RWU3</accession>
<proteinExistence type="predicted"/>